<dbReference type="RefSeq" id="WP_081145029.1">
    <property type="nucleotide sequence ID" value="NZ_LVYD01000001.1"/>
</dbReference>
<comment type="caution">
    <text evidence="2">The sequence shown here is derived from an EMBL/GenBank/DDBJ whole genome shotgun (WGS) entry which is preliminary data.</text>
</comment>
<feature type="coiled-coil region" evidence="1">
    <location>
        <begin position="190"/>
        <end position="217"/>
    </location>
</feature>
<dbReference type="AlphaFoldDB" id="A0A1V9G9J2"/>
<accession>A0A1V9G9J2</accession>
<name>A0A1V9G9J2_9BACT</name>
<dbReference type="EMBL" id="LVYD01000001">
    <property type="protein sequence ID" value="OQP67331.1"/>
    <property type="molecule type" value="Genomic_DNA"/>
</dbReference>
<evidence type="ECO:0000313" key="3">
    <source>
        <dbReference type="Proteomes" id="UP000192796"/>
    </source>
</evidence>
<evidence type="ECO:0000256" key="1">
    <source>
        <dbReference type="SAM" id="Coils"/>
    </source>
</evidence>
<gene>
    <name evidence="2" type="ORF">A3860_02970</name>
</gene>
<evidence type="ECO:0000313" key="2">
    <source>
        <dbReference type="EMBL" id="OQP67331.1"/>
    </source>
</evidence>
<reference evidence="2 3" key="1">
    <citation type="submission" date="2016-03" db="EMBL/GenBank/DDBJ databases">
        <title>Niastella vici sp. nov., isolated from farmland soil.</title>
        <authorList>
            <person name="Chen L."/>
            <person name="Wang D."/>
            <person name="Yang S."/>
            <person name="Wang G."/>
        </authorList>
    </citation>
    <scope>NUCLEOTIDE SEQUENCE [LARGE SCALE GENOMIC DNA]</scope>
    <source>
        <strain evidence="2 3">DJ57</strain>
    </source>
</reference>
<keyword evidence="3" id="KW-1185">Reference proteome</keyword>
<organism evidence="2 3">
    <name type="scientific">Niastella vici</name>
    <dbReference type="NCBI Taxonomy" id="1703345"/>
    <lineage>
        <taxon>Bacteria</taxon>
        <taxon>Pseudomonadati</taxon>
        <taxon>Bacteroidota</taxon>
        <taxon>Chitinophagia</taxon>
        <taxon>Chitinophagales</taxon>
        <taxon>Chitinophagaceae</taxon>
        <taxon>Niastella</taxon>
    </lineage>
</organism>
<dbReference type="OrthoDB" id="680331at2"/>
<dbReference type="Proteomes" id="UP000192796">
    <property type="component" value="Unassembled WGS sequence"/>
</dbReference>
<proteinExistence type="predicted"/>
<keyword evidence="1" id="KW-0175">Coiled coil</keyword>
<protein>
    <submittedName>
        <fullName evidence="2">Uncharacterized protein</fullName>
    </submittedName>
</protein>
<sequence>MKIRRIYLVAIGIIAIPFLFALTLPANDELFFADNGQIRSFDNMHRILFRRDEDKMEMREYGSIIFSSGAVYGTEMERMRVDQDGNVCINTIDPKGYRLAVNGDALFTGKVGIGTDNPGSMQLAVEGRIGAREVQVTLQNPFPDYVFDSKYKLKSLNNLENYINQNKHLPGIPSAADVEKNGGIELGKMNTKLLEKIEELTLHVIELNKKIEKLEKEASIAK</sequence>
<dbReference type="STRING" id="1703345.A3860_02970"/>